<feature type="domain" description="Transposase IS4 N-terminal" evidence="2">
    <location>
        <begin position="20"/>
        <end position="116"/>
    </location>
</feature>
<dbReference type="Pfam" id="PF13006">
    <property type="entry name" value="Nterm_IS4"/>
    <property type="match status" value="1"/>
</dbReference>
<accession>A0ABP5FQX3</accession>
<keyword evidence="1" id="KW-0812">Transmembrane</keyword>
<keyword evidence="4" id="KW-1185">Reference proteome</keyword>
<organism evidence="3 4">
    <name type="scientific">Catenulispora yoronensis</name>
    <dbReference type="NCBI Taxonomy" id="450799"/>
    <lineage>
        <taxon>Bacteria</taxon>
        <taxon>Bacillati</taxon>
        <taxon>Actinomycetota</taxon>
        <taxon>Actinomycetes</taxon>
        <taxon>Catenulisporales</taxon>
        <taxon>Catenulisporaceae</taxon>
        <taxon>Catenulispora</taxon>
    </lineage>
</organism>
<dbReference type="RefSeq" id="WP_344666394.1">
    <property type="nucleotide sequence ID" value="NZ_BAAAQN010000016.1"/>
</dbReference>
<keyword evidence="1" id="KW-1133">Transmembrane helix</keyword>
<dbReference type="InterPro" id="IPR024473">
    <property type="entry name" value="Transposases_IS4_N"/>
</dbReference>
<gene>
    <name evidence="3" type="ORF">GCM10009839_32030</name>
</gene>
<evidence type="ECO:0000313" key="4">
    <source>
        <dbReference type="Proteomes" id="UP001500751"/>
    </source>
</evidence>
<dbReference type="EMBL" id="BAAAQN010000016">
    <property type="protein sequence ID" value="GAA2030003.1"/>
    <property type="molecule type" value="Genomic_DNA"/>
</dbReference>
<name>A0ABP5FQX3_9ACTN</name>
<dbReference type="Proteomes" id="UP001500751">
    <property type="component" value="Unassembled WGS sequence"/>
</dbReference>
<evidence type="ECO:0000313" key="3">
    <source>
        <dbReference type="EMBL" id="GAA2030003.1"/>
    </source>
</evidence>
<reference evidence="4" key="1">
    <citation type="journal article" date="2019" name="Int. J. Syst. Evol. Microbiol.">
        <title>The Global Catalogue of Microorganisms (GCM) 10K type strain sequencing project: providing services to taxonomists for standard genome sequencing and annotation.</title>
        <authorList>
            <consortium name="The Broad Institute Genomics Platform"/>
            <consortium name="The Broad Institute Genome Sequencing Center for Infectious Disease"/>
            <person name="Wu L."/>
            <person name="Ma J."/>
        </authorList>
    </citation>
    <scope>NUCLEOTIDE SEQUENCE [LARGE SCALE GENOMIC DNA]</scope>
    <source>
        <strain evidence="4">JCM 16014</strain>
    </source>
</reference>
<sequence>MDDSGSEDPSGSGEMAERLAIGLITWAFPAGHVDLVLAATGRTQQRKRLLPARVVVYFVLALCLFPSLKYERVARLLSQGLIWGLGRPTDCPVPTAAALSRARARLGPEPLRALFAARGAALPILPAFRGYRVLAVDSTGFAVPDSEENLRHLGSVGSRDVGVELPRVMVTVLGEHLSRMPIAAVIGGAAGGGTPSLLPFLGHAGDGDLVLADVETIGARSWCAARERGAHLLWRVSMTAELPCHAVYPDGSYRSVLDDAGSCAEGDGALAVPVRVVESEVIGVPVRLITSLLDPAEAPAKELIALHGSRWRFSQTLAELTRGGDGAEPVLRARTVAGVEQEIWGLLMLHQAISGLLRPATAGLAVPTNVEMPMRGRAS</sequence>
<dbReference type="InterPro" id="IPR012337">
    <property type="entry name" value="RNaseH-like_sf"/>
</dbReference>
<evidence type="ECO:0000259" key="2">
    <source>
        <dbReference type="Pfam" id="PF13006"/>
    </source>
</evidence>
<comment type="caution">
    <text evidence="3">The sequence shown here is derived from an EMBL/GenBank/DDBJ whole genome shotgun (WGS) entry which is preliminary data.</text>
</comment>
<protein>
    <recommendedName>
        <fullName evidence="2">Transposase IS4 N-terminal domain-containing protein</fullName>
    </recommendedName>
</protein>
<keyword evidence="1" id="KW-0472">Membrane</keyword>
<proteinExistence type="predicted"/>
<evidence type="ECO:0000256" key="1">
    <source>
        <dbReference type="SAM" id="Phobius"/>
    </source>
</evidence>
<dbReference type="SUPFAM" id="SSF53098">
    <property type="entry name" value="Ribonuclease H-like"/>
    <property type="match status" value="1"/>
</dbReference>
<feature type="transmembrane region" description="Helical" evidence="1">
    <location>
        <begin position="50"/>
        <end position="68"/>
    </location>
</feature>
<feature type="transmembrane region" description="Helical" evidence="1">
    <location>
        <begin position="20"/>
        <end position="38"/>
    </location>
</feature>